<reference evidence="2 3" key="1">
    <citation type="journal article" date="2013" name="BMC Genomics">
        <title>The genome and transcriptome of the pine saprophyte Ophiostoma piceae, and a comparison with the bark beetle-associated pine pathogen Grosmannia clavigera.</title>
        <authorList>
            <person name="Haridas S."/>
            <person name="Wang Y."/>
            <person name="Lim L."/>
            <person name="Massoumi Alamouti S."/>
            <person name="Jackman S."/>
            <person name="Docking R."/>
            <person name="Robertson G."/>
            <person name="Birol I."/>
            <person name="Bohlmann J."/>
            <person name="Breuil C."/>
        </authorList>
    </citation>
    <scope>NUCLEOTIDE SEQUENCE [LARGE SCALE GENOMIC DNA]</scope>
    <source>
        <strain evidence="2 3">UAMH 11346</strain>
    </source>
</reference>
<keyword evidence="3" id="KW-1185">Reference proteome</keyword>
<dbReference type="AlphaFoldDB" id="S3CCV6"/>
<sequence>MMQSLKHASVNVVNADIFLLAKSSNDALPSYIRSFRSISSWNVGTDRVSSPVYTSSQSTVVSRPSRMSSCTLGICELLAPLPPRASGRHSPSRVIFSSMPRRTGSAMPNDRRSVSMRRASRVASHCLRRASRGCAESRAGTVVEDWALPPAAAWTLGPTPLRRTS</sequence>
<dbReference type="Proteomes" id="UP000016923">
    <property type="component" value="Unassembled WGS sequence"/>
</dbReference>
<dbReference type="VEuPathDB" id="FungiDB:F503_05827"/>
<evidence type="ECO:0000313" key="2">
    <source>
        <dbReference type="EMBL" id="EPE10732.1"/>
    </source>
</evidence>
<name>S3CCV6_OPHP1</name>
<gene>
    <name evidence="2" type="ORF">F503_05827</name>
</gene>
<feature type="region of interest" description="Disordered" evidence="1">
    <location>
        <begin position="89"/>
        <end position="118"/>
    </location>
</feature>
<evidence type="ECO:0000256" key="1">
    <source>
        <dbReference type="SAM" id="MobiDB-lite"/>
    </source>
</evidence>
<evidence type="ECO:0000313" key="3">
    <source>
        <dbReference type="Proteomes" id="UP000016923"/>
    </source>
</evidence>
<dbReference type="HOGENOM" id="CLU_1611298_0_0_1"/>
<accession>S3CCV6</accession>
<protein>
    <submittedName>
        <fullName evidence="2">Uncharacterized protein</fullName>
    </submittedName>
</protein>
<dbReference type="EMBL" id="KE148146">
    <property type="protein sequence ID" value="EPE10732.1"/>
    <property type="molecule type" value="Genomic_DNA"/>
</dbReference>
<organism evidence="2 3">
    <name type="scientific">Ophiostoma piceae (strain UAMH 11346)</name>
    <name type="common">Sap stain fungus</name>
    <dbReference type="NCBI Taxonomy" id="1262450"/>
    <lineage>
        <taxon>Eukaryota</taxon>
        <taxon>Fungi</taxon>
        <taxon>Dikarya</taxon>
        <taxon>Ascomycota</taxon>
        <taxon>Pezizomycotina</taxon>
        <taxon>Sordariomycetes</taxon>
        <taxon>Sordariomycetidae</taxon>
        <taxon>Ophiostomatales</taxon>
        <taxon>Ophiostomataceae</taxon>
        <taxon>Ophiostoma</taxon>
    </lineage>
</organism>
<proteinExistence type="predicted"/>